<dbReference type="EMBL" id="VYRZ01000003">
    <property type="protein sequence ID" value="KAA9085080.1"/>
    <property type="molecule type" value="Genomic_DNA"/>
</dbReference>
<accession>A0A5J5IQV6</accession>
<evidence type="ECO:0008006" key="3">
    <source>
        <dbReference type="Google" id="ProtNLM"/>
    </source>
</evidence>
<gene>
    <name evidence="1" type="ORF">F6B42_11270</name>
</gene>
<evidence type="ECO:0000313" key="2">
    <source>
        <dbReference type="Proteomes" id="UP000327039"/>
    </source>
</evidence>
<dbReference type="OrthoDB" id="9764271at2"/>
<dbReference type="Proteomes" id="UP000327039">
    <property type="component" value="Unassembled WGS sequence"/>
</dbReference>
<dbReference type="InterPro" id="IPR013207">
    <property type="entry name" value="LGFP"/>
</dbReference>
<name>A0A5J5IQV6_9MICO</name>
<dbReference type="Pfam" id="PF08310">
    <property type="entry name" value="LGFP"/>
    <property type="match status" value="4"/>
</dbReference>
<dbReference type="AlphaFoldDB" id="A0A5J5IQV6"/>
<comment type="caution">
    <text evidence="1">The sequence shown here is derived from an EMBL/GenBank/DDBJ whole genome shotgun (WGS) entry which is preliminary data.</text>
</comment>
<protein>
    <recommendedName>
        <fullName evidence="3">LGFP repeat-containing protein</fullName>
    </recommendedName>
</protein>
<reference evidence="2" key="1">
    <citation type="submission" date="2019-09" db="EMBL/GenBank/DDBJ databases">
        <title>Mumia zhuanghuii sp. nov. isolated from the intestinal contents of plateau pika (Ochotona curzoniae) in the Qinghai-Tibet plateau of China.</title>
        <authorList>
            <person name="Tian Z."/>
        </authorList>
    </citation>
    <scope>NUCLEOTIDE SEQUENCE [LARGE SCALE GENOMIC DNA]</scope>
    <source>
        <strain evidence="2">DSM 25564</strain>
    </source>
</reference>
<evidence type="ECO:0000313" key="1">
    <source>
        <dbReference type="EMBL" id="KAA9085080.1"/>
    </source>
</evidence>
<organism evidence="1 2">
    <name type="scientific">Microbacterium radiodurans</name>
    <dbReference type="NCBI Taxonomy" id="661398"/>
    <lineage>
        <taxon>Bacteria</taxon>
        <taxon>Bacillati</taxon>
        <taxon>Actinomycetota</taxon>
        <taxon>Actinomycetes</taxon>
        <taxon>Micrococcales</taxon>
        <taxon>Microbacteriaceae</taxon>
        <taxon>Microbacterium</taxon>
    </lineage>
</organism>
<keyword evidence="2" id="KW-1185">Reference proteome</keyword>
<sequence>MTEGAVDSLLREKGPNCERGYTCLKDFRQTTNTKQSDSYCSGYAGASNESAARIIVKVAQSCGINPQVLITTLQKEQGLVTHPAPSESRYTIAMGQGCPDTAACDTRYYGFQNQVYGAARQFKIYAEGRYFTWYAPGRTWNILYNPDRACGSSPVYVSNTATAALYYYTPYQPNAAALRAGYGEGDGCSSYGNRNFYQYFTDWFGSTVYKVDGAIADHWRANGGAGGWIGEPTASAREWNIGGSRGTSQRFEGADLYAPPGLSVRSTIGGTRDEYRLVGEVASGLRWPTGPVSAVRGGWYQDFQGGRIYVRPSDGAGFAVAEPINAVYEGAGNIDGMLGWPASRAYRFSDGARQDFAGGSIFQGPTTTMALNAAMTNAFMSAGGPDLLGWPTRIETIAGRTVIHSTRGMVVLGGASPIAVRGAIRDAFLAAGGLSGSLGFPSANERSEGEGALQVFAGGTLYNSQAGSFVVAKLSDALQRAGGVAALGFPTGGEAGSGSSLSQDFRNGTLTSGQRGSFLVRGAIGNEYRAMGNAASYLGAAVGDERAIGDGVVQQFEGGSIYCSPSATVAVPNAIAPHYEAAGGYSGRLGRPLARAELTDSGWTQRFQGGEISAARSGNDGGVIVGATLNTYRIAGGIAVLGVARGGEVESAAGWSQSFQRGIVFVPRAGAASAVANQEFSAYNGVDGAKTLGFAVAPAAMSDGVVQQPFQLGRTYRVGSSAVATRGYIHTYYQQLGGVRSALGAPRSNEYATAGGHRQDFSSGSILVSGTGAFVIRGALGAEYMRRGGESGALGWPLGNETASPGRWQQRFQNGTLVLFSDGTYRVE</sequence>
<proteinExistence type="predicted"/>